<gene>
    <name evidence="10" type="ORF">GWI33_018669</name>
</gene>
<evidence type="ECO:0000256" key="7">
    <source>
        <dbReference type="PROSITE-ProRule" id="PRU10055"/>
    </source>
</evidence>
<dbReference type="PROSITE" id="PS00572">
    <property type="entry name" value="GLYCOSYL_HYDROL_F1_1"/>
    <property type="match status" value="1"/>
</dbReference>
<dbReference type="Pfam" id="PF00232">
    <property type="entry name" value="Glyco_hydro_1"/>
    <property type="match status" value="1"/>
</dbReference>
<dbReference type="AlphaFoldDB" id="A0A834HUI3"/>
<evidence type="ECO:0000256" key="8">
    <source>
        <dbReference type="RuleBase" id="RU003690"/>
    </source>
</evidence>
<protein>
    <recommendedName>
        <fullName evidence="3">beta-glucosidase</fullName>
        <ecNumber evidence="3">3.2.1.21</ecNumber>
    </recommendedName>
</protein>
<dbReference type="FunFam" id="3.20.20.80:FF:000013">
    <property type="entry name" value="lactase-phlorizin hydrolase"/>
    <property type="match status" value="1"/>
</dbReference>
<name>A0A834HUI3_RHYFE</name>
<comment type="similarity">
    <text evidence="1 8">Belongs to the glycosyl hydrolase 1 family.</text>
</comment>
<dbReference type="InterPro" id="IPR001360">
    <property type="entry name" value="Glyco_hydro_1"/>
</dbReference>
<feature type="signal peptide" evidence="9">
    <location>
        <begin position="1"/>
        <end position="20"/>
    </location>
</feature>
<dbReference type="GO" id="GO:0005975">
    <property type="term" value="P:carbohydrate metabolic process"/>
    <property type="evidence" value="ECO:0007669"/>
    <property type="project" value="InterPro"/>
</dbReference>
<evidence type="ECO:0000256" key="1">
    <source>
        <dbReference type="ARBA" id="ARBA00010838"/>
    </source>
</evidence>
<proteinExistence type="inferred from homology"/>
<dbReference type="Proteomes" id="UP000625711">
    <property type="component" value="Unassembled WGS sequence"/>
</dbReference>
<dbReference type="PRINTS" id="PR00131">
    <property type="entry name" value="GLHYDRLASE1"/>
</dbReference>
<evidence type="ECO:0000313" key="11">
    <source>
        <dbReference type="Proteomes" id="UP000625711"/>
    </source>
</evidence>
<dbReference type="OrthoDB" id="65569at2759"/>
<sequence>MSSKVLIVVLLNSIVCFSLTVLPPQLKFGAATAAYQIEGGCGKDDKGKSIWDIYAHSIPSPIKDHSTGDVACDSYDLWKEDIKMIKFLNLHFYRFSISWTRILPSGFSNRINSKGIEYYNKLINSLLENGIEPMITLYHWDLPQNIQILGGWTNSRIVDYFADYAAVVFRFFGDRVSSWITINEPSSICRDVYEYGNGAPGLESPGIGTYICGKNVLLAHAKVYRLYQEHFKNTQRGRVGITIDSIWAEPFDEGDEKASDIEMQMSFGWFANPIFSKMGDYPDIMKTTIAKRSSNQNFTTSRLPAFTDAEIAIVRGSADFLGLNHYHTWAVSNINYSVLDVSFDADKGTYLQKKAEWKDPDVLPWGFRKLLVWIKKQYDNPLVYVTENGFADSSESLDDQRRVYFLESYISALCTAIQEDGCNITRYAVWSLMDNMEWTDGYTIKYGLFHTNFSSSYRNRTKRSSAFYYKGICSLAEPSVTVV</sequence>
<evidence type="ECO:0000256" key="5">
    <source>
        <dbReference type="ARBA" id="ARBA00023180"/>
    </source>
</evidence>
<dbReference type="Gene3D" id="3.20.20.80">
    <property type="entry name" value="Glycosidases"/>
    <property type="match status" value="1"/>
</dbReference>
<dbReference type="GO" id="GO:0008422">
    <property type="term" value="F:beta-glucosidase activity"/>
    <property type="evidence" value="ECO:0007669"/>
    <property type="project" value="TreeGrafter"/>
</dbReference>
<evidence type="ECO:0000256" key="2">
    <source>
        <dbReference type="ARBA" id="ARBA00011738"/>
    </source>
</evidence>
<reference evidence="10" key="1">
    <citation type="submission" date="2020-08" db="EMBL/GenBank/DDBJ databases">
        <title>Genome sequencing and assembly of the red palm weevil Rhynchophorus ferrugineus.</title>
        <authorList>
            <person name="Dias G.B."/>
            <person name="Bergman C.M."/>
            <person name="Manee M."/>
        </authorList>
    </citation>
    <scope>NUCLEOTIDE SEQUENCE</scope>
    <source>
        <strain evidence="10">AA-2017</strain>
        <tissue evidence="10">Whole larva</tissue>
    </source>
</reference>
<feature type="chain" id="PRO_5032615271" description="beta-glucosidase" evidence="9">
    <location>
        <begin position="21"/>
        <end position="483"/>
    </location>
</feature>
<comment type="caution">
    <text evidence="10">The sequence shown here is derived from an EMBL/GenBank/DDBJ whole genome shotgun (WGS) entry which is preliminary data.</text>
</comment>
<dbReference type="InterPro" id="IPR017853">
    <property type="entry name" value="GH"/>
</dbReference>
<dbReference type="EMBL" id="JAACXV010014339">
    <property type="protein sequence ID" value="KAF7268209.1"/>
    <property type="molecule type" value="Genomic_DNA"/>
</dbReference>
<dbReference type="EC" id="3.2.1.21" evidence="3"/>
<evidence type="ECO:0000256" key="9">
    <source>
        <dbReference type="SAM" id="SignalP"/>
    </source>
</evidence>
<dbReference type="InterPro" id="IPR018120">
    <property type="entry name" value="Glyco_hydro_1_AS"/>
</dbReference>
<keyword evidence="11" id="KW-1185">Reference proteome</keyword>
<dbReference type="PANTHER" id="PTHR10353:SF36">
    <property type="entry name" value="LP05116P"/>
    <property type="match status" value="1"/>
</dbReference>
<evidence type="ECO:0000256" key="3">
    <source>
        <dbReference type="ARBA" id="ARBA00012744"/>
    </source>
</evidence>
<keyword evidence="4" id="KW-0378">Hydrolase</keyword>
<keyword evidence="9" id="KW-0732">Signal</keyword>
<evidence type="ECO:0000256" key="6">
    <source>
        <dbReference type="ARBA" id="ARBA00023295"/>
    </source>
</evidence>
<evidence type="ECO:0000313" key="10">
    <source>
        <dbReference type="EMBL" id="KAF7268209.1"/>
    </source>
</evidence>
<dbReference type="SUPFAM" id="SSF51445">
    <property type="entry name" value="(Trans)glycosidases"/>
    <property type="match status" value="1"/>
</dbReference>
<comment type="subunit">
    <text evidence="2">Homodimer.</text>
</comment>
<evidence type="ECO:0000256" key="4">
    <source>
        <dbReference type="ARBA" id="ARBA00022801"/>
    </source>
</evidence>
<keyword evidence="6" id="KW-0326">Glycosidase</keyword>
<dbReference type="PANTHER" id="PTHR10353">
    <property type="entry name" value="GLYCOSYL HYDROLASE"/>
    <property type="match status" value="1"/>
</dbReference>
<organism evidence="10 11">
    <name type="scientific">Rhynchophorus ferrugineus</name>
    <name type="common">Red palm weevil</name>
    <name type="synonym">Curculio ferrugineus</name>
    <dbReference type="NCBI Taxonomy" id="354439"/>
    <lineage>
        <taxon>Eukaryota</taxon>
        <taxon>Metazoa</taxon>
        <taxon>Ecdysozoa</taxon>
        <taxon>Arthropoda</taxon>
        <taxon>Hexapoda</taxon>
        <taxon>Insecta</taxon>
        <taxon>Pterygota</taxon>
        <taxon>Neoptera</taxon>
        <taxon>Endopterygota</taxon>
        <taxon>Coleoptera</taxon>
        <taxon>Polyphaga</taxon>
        <taxon>Cucujiformia</taxon>
        <taxon>Curculionidae</taxon>
        <taxon>Dryophthorinae</taxon>
        <taxon>Rhynchophorus</taxon>
    </lineage>
</organism>
<keyword evidence="5" id="KW-0325">Glycoprotein</keyword>
<accession>A0A834HUI3</accession>
<feature type="active site" description="Nucleophile" evidence="7">
    <location>
        <position position="387"/>
    </location>
</feature>